<dbReference type="EMBL" id="AP029022">
    <property type="protein sequence ID" value="BEV03967.1"/>
    <property type="molecule type" value="Genomic_DNA"/>
</dbReference>
<sequence length="267" mass="32007">MNHRVPTRKNKFRQLGKKNAISKIRHAEFVSLIYIRNTNIAMDKDLQEILRILKELQVLSRKSRMVFKTNCTLSQHILWEVLINKINDNINCIRLQVEYIKENTIKINHFNHSLFWKQNETFLNLLKESFEKIDELSSQILPQEERLTWKTNIGSNQEEFFYMMLPLLNICKIELDFIKTHTPANLKKVMQNVIEDIPQISFRRKYNRYGHAYIQALEQYKKEFGEKHSFWDILVKVLTIDMRKSPSELVMLGRWIDGKNKHMINSK</sequence>
<reference evidence="1" key="3">
    <citation type="submission" date="2023-12" db="EMBL/GenBank/DDBJ databases">
        <title>Complete genome sequences of six duckweed-associated bacterial strains for studying community assembly in synthetic plant microbiome.</title>
        <authorList>
            <person name="Ishizawa H."/>
            <person name="Tada M."/>
            <person name="Tashiro Y."/>
            <person name="Kuroda M."/>
            <person name="Inoue D."/>
            <person name="Dohra H."/>
            <person name="Futamata H."/>
            <person name="Ike M."/>
        </authorList>
    </citation>
    <scope>NUCLEOTIDE SEQUENCE</scope>
    <source>
        <strain evidence="1">DW100</strain>
    </source>
</reference>
<dbReference type="RefSeq" id="WP_139326206.1">
    <property type="nucleotide sequence ID" value="NZ_AP029022.1"/>
</dbReference>
<dbReference type="OrthoDB" id="1375728at2"/>
<name>A0A1N7QLR1_9FLAO</name>
<accession>A0A1N7QLR1</accession>
<keyword evidence="4" id="KW-1185">Reference proteome</keyword>
<proteinExistence type="predicted"/>
<evidence type="ECO:0000313" key="1">
    <source>
        <dbReference type="EMBL" id="BEV03967.1"/>
    </source>
</evidence>
<dbReference type="EMBL" id="FTOV01000013">
    <property type="protein sequence ID" value="SIT23427.1"/>
    <property type="molecule type" value="Genomic_DNA"/>
</dbReference>
<protein>
    <submittedName>
        <fullName evidence="2">Uncharacterized protein</fullName>
    </submittedName>
</protein>
<gene>
    <name evidence="1" type="ORF">CRDW_13410</name>
    <name evidence="2" type="ORF">SAMN05421785_11349</name>
</gene>
<organism evidence="2 3">
    <name type="scientific">Chryseobacterium gambrini</name>
    <dbReference type="NCBI Taxonomy" id="373672"/>
    <lineage>
        <taxon>Bacteria</taxon>
        <taxon>Pseudomonadati</taxon>
        <taxon>Bacteroidota</taxon>
        <taxon>Flavobacteriia</taxon>
        <taxon>Flavobacteriales</taxon>
        <taxon>Weeksellaceae</taxon>
        <taxon>Chryseobacterium group</taxon>
        <taxon>Chryseobacterium</taxon>
    </lineage>
</organism>
<reference evidence="2 3" key="1">
    <citation type="submission" date="2017-01" db="EMBL/GenBank/DDBJ databases">
        <authorList>
            <person name="Mah S.A."/>
            <person name="Swanson W.J."/>
            <person name="Moy G.W."/>
            <person name="Vacquier V.D."/>
        </authorList>
    </citation>
    <scope>NUCLEOTIDE SEQUENCE [LARGE SCALE GENOMIC DNA]</scope>
    <source>
        <strain evidence="2 3">DSM 18014</strain>
    </source>
</reference>
<dbReference type="AlphaFoldDB" id="A0A1N7QLR1"/>
<dbReference type="STRING" id="373672.SAMN05421785_11349"/>
<dbReference type="Proteomes" id="UP001380186">
    <property type="component" value="Chromosome"/>
</dbReference>
<reference evidence="1 4" key="2">
    <citation type="journal article" date="2020" name="Microbes Environ.">
        <title>Synthetic bacterial community of duckweed: a simple and stable system to study plant-microbe interactions.</title>
        <authorList>
            <person name="Ishizawa H."/>
            <person name="Tada M."/>
            <person name="Kuroda M."/>
            <person name="Inoue D."/>
            <person name="Futamata H."/>
            <person name="Ike M."/>
        </authorList>
    </citation>
    <scope>NUCLEOTIDE SEQUENCE [LARGE SCALE GENOMIC DNA]</scope>
    <source>
        <strain evidence="1 4">DW100</strain>
    </source>
</reference>
<dbReference type="Proteomes" id="UP000185781">
    <property type="component" value="Unassembled WGS sequence"/>
</dbReference>
<evidence type="ECO:0000313" key="2">
    <source>
        <dbReference type="EMBL" id="SIT23427.1"/>
    </source>
</evidence>
<evidence type="ECO:0000313" key="4">
    <source>
        <dbReference type="Proteomes" id="UP001380186"/>
    </source>
</evidence>
<evidence type="ECO:0000313" key="3">
    <source>
        <dbReference type="Proteomes" id="UP000185781"/>
    </source>
</evidence>